<evidence type="ECO:0000313" key="1">
    <source>
        <dbReference type="EMBL" id="EWH33425.1"/>
    </source>
</evidence>
<dbReference type="AlphaFoldDB" id="W7S1D8"/>
<accession>W7S1D8</accession>
<reference evidence="1 2" key="1">
    <citation type="journal article" date="2015" name="Stand. Genomic Sci.">
        <title>Genome sequence and description of the mosquitocidal and heavy metal tolerant strain Lysinibacillus sphaericus CBAM5.</title>
        <authorList>
            <person name="Pena-Montenegro T.D."/>
            <person name="Lozano L."/>
            <person name="Dussan J."/>
        </authorList>
    </citation>
    <scope>NUCLEOTIDE SEQUENCE [LARGE SCALE GENOMIC DNA]</scope>
    <source>
        <strain evidence="1">CBAM5</strain>
    </source>
</reference>
<dbReference type="Proteomes" id="UP000023555">
    <property type="component" value="Unassembled WGS sequence"/>
</dbReference>
<organism evidence="1 2">
    <name type="scientific">Lysinibacillus sphaericus CBAM5</name>
    <dbReference type="NCBI Taxonomy" id="1400869"/>
    <lineage>
        <taxon>Bacteria</taxon>
        <taxon>Bacillati</taxon>
        <taxon>Bacillota</taxon>
        <taxon>Bacilli</taxon>
        <taxon>Bacillales</taxon>
        <taxon>Bacillaceae</taxon>
        <taxon>Lysinibacillus</taxon>
    </lineage>
</organism>
<gene>
    <name evidence="1" type="ORF">P799_10590</name>
</gene>
<dbReference type="EMBL" id="AYKQ01000009">
    <property type="protein sequence ID" value="EWH33425.1"/>
    <property type="molecule type" value="Genomic_DNA"/>
</dbReference>
<sequence length="30" mass="3505">MSRKNNTYSNGMKLEVVGLFGWRETIVLNF</sequence>
<protein>
    <submittedName>
        <fullName evidence="1">Uncharacterized protein</fullName>
    </submittedName>
</protein>
<dbReference type="HOGENOM" id="CLU_3404244_0_0_9"/>
<comment type="caution">
    <text evidence="1">The sequence shown here is derived from an EMBL/GenBank/DDBJ whole genome shotgun (WGS) entry which is preliminary data.</text>
</comment>
<evidence type="ECO:0000313" key="2">
    <source>
        <dbReference type="Proteomes" id="UP000023555"/>
    </source>
</evidence>
<name>W7S1D8_LYSSH</name>
<proteinExistence type="predicted"/>